<evidence type="ECO:0000313" key="3">
    <source>
        <dbReference type="Proteomes" id="UP000596661"/>
    </source>
</evidence>
<dbReference type="Gramene" id="evm.model.07.1733">
    <property type="protein sequence ID" value="cds.evm.model.07.1733"/>
    <property type="gene ID" value="evm.TU.07.1733"/>
</dbReference>
<dbReference type="EnsemblPlants" id="evm.model.07.1733">
    <property type="protein sequence ID" value="cds.evm.model.07.1733"/>
    <property type="gene ID" value="evm.TU.07.1733"/>
</dbReference>
<feature type="transmembrane region" description="Helical" evidence="1">
    <location>
        <begin position="6"/>
        <end position="33"/>
    </location>
</feature>
<keyword evidence="1" id="KW-0812">Transmembrane</keyword>
<evidence type="ECO:0000256" key="1">
    <source>
        <dbReference type="SAM" id="Phobius"/>
    </source>
</evidence>
<reference evidence="2" key="1">
    <citation type="submission" date="2018-11" db="EMBL/GenBank/DDBJ databases">
        <authorList>
            <person name="Grassa J C."/>
        </authorList>
    </citation>
    <scope>NUCLEOTIDE SEQUENCE [LARGE SCALE GENOMIC DNA]</scope>
</reference>
<accession>A0A803Q3Q4</accession>
<keyword evidence="1" id="KW-0472">Membrane</keyword>
<protein>
    <submittedName>
        <fullName evidence="2">Uncharacterized protein</fullName>
    </submittedName>
</protein>
<keyword evidence="3" id="KW-1185">Reference proteome</keyword>
<organism evidence="2 3">
    <name type="scientific">Cannabis sativa</name>
    <name type="common">Hemp</name>
    <name type="synonym">Marijuana</name>
    <dbReference type="NCBI Taxonomy" id="3483"/>
    <lineage>
        <taxon>Eukaryota</taxon>
        <taxon>Viridiplantae</taxon>
        <taxon>Streptophyta</taxon>
        <taxon>Embryophyta</taxon>
        <taxon>Tracheophyta</taxon>
        <taxon>Spermatophyta</taxon>
        <taxon>Magnoliopsida</taxon>
        <taxon>eudicotyledons</taxon>
        <taxon>Gunneridae</taxon>
        <taxon>Pentapetalae</taxon>
        <taxon>rosids</taxon>
        <taxon>fabids</taxon>
        <taxon>Rosales</taxon>
        <taxon>Cannabaceae</taxon>
        <taxon>Cannabis</taxon>
    </lineage>
</organism>
<dbReference type="EMBL" id="UZAU01000674">
    <property type="status" value="NOT_ANNOTATED_CDS"/>
    <property type="molecule type" value="Genomic_DNA"/>
</dbReference>
<dbReference type="AlphaFoldDB" id="A0A803Q3Q4"/>
<proteinExistence type="predicted"/>
<reference evidence="2" key="2">
    <citation type="submission" date="2021-03" db="UniProtKB">
        <authorList>
            <consortium name="EnsemblPlants"/>
        </authorList>
    </citation>
    <scope>IDENTIFICATION</scope>
</reference>
<feature type="transmembrane region" description="Helical" evidence="1">
    <location>
        <begin position="136"/>
        <end position="153"/>
    </location>
</feature>
<keyword evidence="1" id="KW-1133">Transmembrane helix</keyword>
<dbReference type="Proteomes" id="UP000596661">
    <property type="component" value="Chromosome 7"/>
</dbReference>
<name>A0A803Q3Q4_CANSA</name>
<sequence length="176" mass="20096">MFTVDTYYRAVAVLVMWAMFQSHFSVSVLWMILSVPGRPFHGMNAGYARVHGNDPTLYGRNFLNAIKIMNSGPKSPLDSTIDQGPFTKMNRLPTRVWFCVSHKRDLRQATSIQDAKPPDTTPIKRCLDLLRRQNRFSIWLLAYIAIVTSWPLLGSARISTVQEEAQKCVTCSLFRK</sequence>
<evidence type="ECO:0000313" key="2">
    <source>
        <dbReference type="EnsemblPlants" id="cds.evm.model.07.1733"/>
    </source>
</evidence>